<dbReference type="InterPro" id="IPR011034">
    <property type="entry name" value="Formyl_transferase-like_C_sf"/>
</dbReference>
<name>A0A8C2IZM9_CYPCA</name>
<dbReference type="CDD" id="cd00540">
    <property type="entry name" value="AAG"/>
    <property type="match status" value="1"/>
</dbReference>
<dbReference type="InterPro" id="IPR036995">
    <property type="entry name" value="MPG_sf"/>
</dbReference>
<evidence type="ECO:0000256" key="10">
    <source>
        <dbReference type="ARBA" id="ARBA00068926"/>
    </source>
</evidence>
<dbReference type="FunFam" id="3.10.300.10:FF:000001">
    <property type="entry name" value="Putative 3-methyladenine DNA glycosylase"/>
    <property type="match status" value="1"/>
</dbReference>
<evidence type="ECO:0000256" key="2">
    <source>
        <dbReference type="ARBA" id="ARBA00002421"/>
    </source>
</evidence>
<dbReference type="SUPFAM" id="SSF50486">
    <property type="entry name" value="FMT C-terminal domain-like"/>
    <property type="match status" value="1"/>
</dbReference>
<evidence type="ECO:0000313" key="16">
    <source>
        <dbReference type="Proteomes" id="UP000694701"/>
    </source>
</evidence>
<dbReference type="Proteomes" id="UP000694701">
    <property type="component" value="Unplaced"/>
</dbReference>
<dbReference type="GO" id="GO:0006284">
    <property type="term" value="P:base-excision repair"/>
    <property type="evidence" value="ECO:0007669"/>
    <property type="project" value="InterPro"/>
</dbReference>
<evidence type="ECO:0000256" key="3">
    <source>
        <dbReference type="ARBA" id="ARBA00009232"/>
    </source>
</evidence>
<dbReference type="GO" id="GO:0003905">
    <property type="term" value="F:alkylbase DNA N-glycosylase activity"/>
    <property type="evidence" value="ECO:0007669"/>
    <property type="project" value="UniProtKB-EC"/>
</dbReference>
<comment type="function">
    <text evidence="2">Hydrolysis of the deoxyribose N-glycosidic bond to excise 3-methyladenine, and 7-methylguanine from the damaged DNA polymer formed by alkylation lesions.</text>
</comment>
<evidence type="ECO:0000256" key="5">
    <source>
        <dbReference type="ARBA" id="ARBA00022763"/>
    </source>
</evidence>
<evidence type="ECO:0000313" key="15">
    <source>
        <dbReference type="Ensembl" id="ENSCCRP00020086245.1"/>
    </source>
</evidence>
<protein>
    <recommendedName>
        <fullName evidence="10">DNA-3-methyladenine glycosylase</fullName>
        <ecNumber evidence="4">3.2.2.21</ecNumber>
    </recommendedName>
    <alternativeName>
        <fullName evidence="11">3-alkyladenine DNA glycosylase</fullName>
    </alternativeName>
    <alternativeName>
        <fullName evidence="8">3-methyladenine DNA glycosidase</fullName>
    </alternativeName>
    <alternativeName>
        <fullName evidence="13">ADPG</fullName>
    </alternativeName>
    <alternativeName>
        <fullName evidence="12">N-methylpurine-DNA glycosylase</fullName>
    </alternativeName>
</protein>
<dbReference type="NCBIfam" id="TIGR00567">
    <property type="entry name" value="3mg"/>
    <property type="match status" value="1"/>
</dbReference>
<reference evidence="15" key="1">
    <citation type="submission" date="2025-08" db="UniProtKB">
        <authorList>
            <consortium name="Ensembl"/>
        </authorList>
    </citation>
    <scope>IDENTIFICATION</scope>
</reference>
<keyword evidence="6" id="KW-0378">Hydrolase</keyword>
<dbReference type="Gene3D" id="3.10.300.10">
    <property type="entry name" value="Methylpurine-DNA glycosylase (MPG)"/>
    <property type="match status" value="1"/>
</dbReference>
<evidence type="ECO:0000256" key="7">
    <source>
        <dbReference type="ARBA" id="ARBA00023204"/>
    </source>
</evidence>
<dbReference type="PANTHER" id="PTHR10429:SF0">
    <property type="entry name" value="DNA-3-METHYLADENINE GLYCOSYLASE"/>
    <property type="match status" value="1"/>
</dbReference>
<dbReference type="EC" id="3.2.2.21" evidence="4"/>
<dbReference type="Pfam" id="PF02245">
    <property type="entry name" value="Pur_DNA_glyco"/>
    <property type="match status" value="1"/>
</dbReference>
<evidence type="ECO:0000256" key="9">
    <source>
        <dbReference type="ARBA" id="ARBA00066187"/>
    </source>
</evidence>
<organism evidence="15 16">
    <name type="scientific">Cyprinus carpio</name>
    <name type="common">Common carp</name>
    <dbReference type="NCBI Taxonomy" id="7962"/>
    <lineage>
        <taxon>Eukaryota</taxon>
        <taxon>Metazoa</taxon>
        <taxon>Chordata</taxon>
        <taxon>Craniata</taxon>
        <taxon>Vertebrata</taxon>
        <taxon>Euteleostomi</taxon>
        <taxon>Actinopterygii</taxon>
        <taxon>Neopterygii</taxon>
        <taxon>Teleostei</taxon>
        <taxon>Ostariophysi</taxon>
        <taxon>Cypriniformes</taxon>
        <taxon>Cyprinidae</taxon>
        <taxon>Cyprininae</taxon>
        <taxon>Cyprinus</taxon>
    </lineage>
</organism>
<evidence type="ECO:0000256" key="12">
    <source>
        <dbReference type="ARBA" id="ARBA00078171"/>
    </source>
</evidence>
<keyword evidence="7" id="KW-0234">DNA repair</keyword>
<dbReference type="Ensembl" id="ENSCCRT00020094365.1">
    <property type="protein sequence ID" value="ENSCCRP00020086245.1"/>
    <property type="gene ID" value="ENSCCRG00020039714.1"/>
</dbReference>
<sequence length="281" mass="31228">MTTRKRKKSLLPQSESGSDQTDGEPLKRLGQCQSDTNPVHEQLSPYFSTGESVRLSHSFFSQPCADLARAFLGKVLVRKLTDGTELRGRVVETEAYLGGEDKASHSAGGKRTERNTAMFMKPGTIYIYPIYGIYLCMNVSSQGEGAAVLLRSLEPLSGQDVMRGLRAAKRKAGAKILKEKELCNGPSKLCQALDIQRCFDRRDLATDTEVWLERDPERETVCAGEVVSAPRIGVESHGEWATKPLRFYLRGHPCVSVLNRDAECQMQSSTDLHNTEMERTV</sequence>
<evidence type="ECO:0000256" key="6">
    <source>
        <dbReference type="ARBA" id="ARBA00022801"/>
    </source>
</evidence>
<evidence type="ECO:0000256" key="1">
    <source>
        <dbReference type="ARBA" id="ARBA00000086"/>
    </source>
</evidence>
<feature type="compositionally biased region" description="Polar residues" evidence="14">
    <location>
        <begin position="11"/>
        <end position="20"/>
    </location>
</feature>
<dbReference type="HAMAP" id="MF_00527">
    <property type="entry name" value="3MGH"/>
    <property type="match status" value="1"/>
</dbReference>
<dbReference type="AlphaFoldDB" id="A0A8C2IZM9"/>
<feature type="compositionally biased region" description="Polar residues" evidence="14">
    <location>
        <begin position="31"/>
        <end position="44"/>
    </location>
</feature>
<dbReference type="InterPro" id="IPR003180">
    <property type="entry name" value="MPG"/>
</dbReference>
<comment type="subunit">
    <text evidence="9">Binds MBD1. Binds SSBP1.</text>
</comment>
<evidence type="ECO:0000256" key="11">
    <source>
        <dbReference type="ARBA" id="ARBA00076879"/>
    </source>
</evidence>
<evidence type="ECO:0000256" key="13">
    <source>
        <dbReference type="ARBA" id="ARBA00082988"/>
    </source>
</evidence>
<keyword evidence="5" id="KW-0227">DNA damage</keyword>
<evidence type="ECO:0000256" key="14">
    <source>
        <dbReference type="SAM" id="MobiDB-lite"/>
    </source>
</evidence>
<accession>A0A8C2IZM9</accession>
<comment type="catalytic activity">
    <reaction evidence="1">
        <text>Hydrolysis of alkylated DNA, releasing 3-methyladenine, 3-methylguanine, 7-methylguanine and 7-methyladenine.</text>
        <dbReference type="EC" id="3.2.2.21"/>
    </reaction>
</comment>
<evidence type="ECO:0000256" key="4">
    <source>
        <dbReference type="ARBA" id="ARBA00012000"/>
    </source>
</evidence>
<dbReference type="GO" id="GO:0003677">
    <property type="term" value="F:DNA binding"/>
    <property type="evidence" value="ECO:0007669"/>
    <property type="project" value="InterPro"/>
</dbReference>
<comment type="similarity">
    <text evidence="3">Belongs to the DNA glycosylase MPG family.</text>
</comment>
<proteinExistence type="inferred from homology"/>
<feature type="region of interest" description="Disordered" evidence="14">
    <location>
        <begin position="1"/>
        <end position="44"/>
    </location>
</feature>
<dbReference type="PANTHER" id="PTHR10429">
    <property type="entry name" value="DNA-3-METHYLADENINE GLYCOSYLASE"/>
    <property type="match status" value="1"/>
</dbReference>
<evidence type="ECO:0000256" key="8">
    <source>
        <dbReference type="ARBA" id="ARBA00033426"/>
    </source>
</evidence>